<comment type="caution">
    <text evidence="1">The sequence shown here is derived from an EMBL/GenBank/DDBJ whole genome shotgun (WGS) entry which is preliminary data.</text>
</comment>
<dbReference type="AlphaFoldDB" id="A0A2G2W7G8"/>
<organism evidence="1 2">
    <name type="scientific">Capsicum baccatum</name>
    <name type="common">Peruvian pepper</name>
    <dbReference type="NCBI Taxonomy" id="33114"/>
    <lineage>
        <taxon>Eukaryota</taxon>
        <taxon>Viridiplantae</taxon>
        <taxon>Streptophyta</taxon>
        <taxon>Embryophyta</taxon>
        <taxon>Tracheophyta</taxon>
        <taxon>Spermatophyta</taxon>
        <taxon>Magnoliopsida</taxon>
        <taxon>eudicotyledons</taxon>
        <taxon>Gunneridae</taxon>
        <taxon>Pentapetalae</taxon>
        <taxon>asterids</taxon>
        <taxon>lamiids</taxon>
        <taxon>Solanales</taxon>
        <taxon>Solanaceae</taxon>
        <taxon>Solanoideae</taxon>
        <taxon>Capsiceae</taxon>
        <taxon>Capsicum</taxon>
    </lineage>
</organism>
<evidence type="ECO:0000313" key="1">
    <source>
        <dbReference type="EMBL" id="PHT41186.1"/>
    </source>
</evidence>
<accession>A0A2G2W7G8</accession>
<dbReference type="STRING" id="33114.A0A2G2W7G8"/>
<dbReference type="OrthoDB" id="1922979at2759"/>
<protein>
    <submittedName>
        <fullName evidence="1">Uncharacterized protein</fullName>
    </submittedName>
</protein>
<reference evidence="1 2" key="1">
    <citation type="journal article" date="2017" name="Genome Biol.">
        <title>New reference genome sequences of hot pepper reveal the massive evolution of plant disease-resistance genes by retroduplication.</title>
        <authorList>
            <person name="Kim S."/>
            <person name="Park J."/>
            <person name="Yeom S.I."/>
            <person name="Kim Y.M."/>
            <person name="Seo E."/>
            <person name="Kim K.T."/>
            <person name="Kim M.S."/>
            <person name="Lee J.M."/>
            <person name="Cheong K."/>
            <person name="Shin H.S."/>
            <person name="Kim S.B."/>
            <person name="Han K."/>
            <person name="Lee J."/>
            <person name="Park M."/>
            <person name="Lee H.A."/>
            <person name="Lee H.Y."/>
            <person name="Lee Y."/>
            <person name="Oh S."/>
            <person name="Lee J.H."/>
            <person name="Choi E."/>
            <person name="Choi E."/>
            <person name="Lee S.E."/>
            <person name="Jeon J."/>
            <person name="Kim H."/>
            <person name="Choi G."/>
            <person name="Song H."/>
            <person name="Lee J."/>
            <person name="Lee S.C."/>
            <person name="Kwon J.K."/>
            <person name="Lee H.Y."/>
            <person name="Koo N."/>
            <person name="Hong Y."/>
            <person name="Kim R.W."/>
            <person name="Kang W.H."/>
            <person name="Huh J.H."/>
            <person name="Kang B.C."/>
            <person name="Yang T.J."/>
            <person name="Lee Y.H."/>
            <person name="Bennetzen J.L."/>
            <person name="Choi D."/>
        </authorList>
    </citation>
    <scope>NUCLEOTIDE SEQUENCE [LARGE SCALE GENOMIC DNA]</scope>
    <source>
        <strain evidence="2">cv. PBC81</strain>
    </source>
</reference>
<dbReference type="EMBL" id="MLFT02000008">
    <property type="protein sequence ID" value="PHT41186.1"/>
    <property type="molecule type" value="Genomic_DNA"/>
</dbReference>
<sequence>MEEAEFRHLFLICGVLVAYVENYMLASPLCLEGQREAFKDLPPSAVRLMHTLLSIDPELRGTAISALASEDVLVNTAHTHGLYTFQAQLPVAVMA</sequence>
<proteinExistence type="predicted"/>
<gene>
    <name evidence="1" type="ORF">CQW23_20040</name>
</gene>
<dbReference type="Proteomes" id="UP000224567">
    <property type="component" value="Unassembled WGS sequence"/>
</dbReference>
<reference evidence="2" key="2">
    <citation type="journal article" date="2017" name="J. Anim. Genet.">
        <title>Multiple reference genome sequences of hot pepper reveal the massive evolution of plant disease resistance genes by retroduplication.</title>
        <authorList>
            <person name="Kim S."/>
            <person name="Park J."/>
            <person name="Yeom S.-I."/>
            <person name="Kim Y.-M."/>
            <person name="Seo E."/>
            <person name="Kim K.-T."/>
            <person name="Kim M.-S."/>
            <person name="Lee J.M."/>
            <person name="Cheong K."/>
            <person name="Shin H.-S."/>
            <person name="Kim S.-B."/>
            <person name="Han K."/>
            <person name="Lee J."/>
            <person name="Park M."/>
            <person name="Lee H.-A."/>
            <person name="Lee H.-Y."/>
            <person name="Lee Y."/>
            <person name="Oh S."/>
            <person name="Lee J.H."/>
            <person name="Choi E."/>
            <person name="Choi E."/>
            <person name="Lee S.E."/>
            <person name="Jeon J."/>
            <person name="Kim H."/>
            <person name="Choi G."/>
            <person name="Song H."/>
            <person name="Lee J."/>
            <person name="Lee S.-C."/>
            <person name="Kwon J.-K."/>
            <person name="Lee H.-Y."/>
            <person name="Koo N."/>
            <person name="Hong Y."/>
            <person name="Kim R.W."/>
            <person name="Kang W.-H."/>
            <person name="Huh J.H."/>
            <person name="Kang B.-C."/>
            <person name="Yang T.-J."/>
            <person name="Lee Y.-H."/>
            <person name="Bennetzen J.L."/>
            <person name="Choi D."/>
        </authorList>
    </citation>
    <scope>NUCLEOTIDE SEQUENCE [LARGE SCALE GENOMIC DNA]</scope>
    <source>
        <strain evidence="2">cv. PBC81</strain>
    </source>
</reference>
<name>A0A2G2W7G8_CAPBA</name>
<evidence type="ECO:0000313" key="2">
    <source>
        <dbReference type="Proteomes" id="UP000224567"/>
    </source>
</evidence>
<keyword evidence="2" id="KW-1185">Reference proteome</keyword>